<evidence type="ECO:0000313" key="2">
    <source>
        <dbReference type="EMBL" id="ACD60211.1"/>
    </source>
</evidence>
<dbReference type="Proteomes" id="UP000001740">
    <property type="component" value="Chromosome"/>
</dbReference>
<reference evidence="2 3" key="1">
    <citation type="journal article" date="2008" name="BMC Genomics">
        <title>Genome sequence and rapid evolution of the rice pathogen Xanthomonas oryzae pv. oryzae PXO99A.</title>
        <authorList>
            <person name="Salzberg S.L."/>
            <person name="Sommer D.D."/>
            <person name="Schatz M.C."/>
            <person name="Phillippy A.M."/>
            <person name="Rabinowicz P.D."/>
            <person name="Tsuge S."/>
            <person name="Furutani A."/>
            <person name="Ochiai H."/>
            <person name="Delcher A.L."/>
            <person name="Kelley D."/>
            <person name="Madupu R."/>
            <person name="Puiu D."/>
            <person name="Radune D."/>
            <person name="Shumway M."/>
            <person name="Trapnell C."/>
            <person name="Aparna G."/>
            <person name="Jha G."/>
            <person name="Pandey A."/>
            <person name="Patil P.B."/>
            <person name="Ishihara H."/>
            <person name="Meyer D.F."/>
            <person name="Szurek B."/>
            <person name="Verdier V."/>
            <person name="Koebnik R."/>
            <person name="Dow J.M."/>
            <person name="Ryan R.P."/>
            <person name="Hirata H."/>
            <person name="Tsuyumu S."/>
            <person name="Won Lee S."/>
            <person name="Seo Y.S."/>
            <person name="Sriariyanum M."/>
            <person name="Ronald P.C."/>
            <person name="Sonti R.V."/>
            <person name="Van Sluys M.A."/>
            <person name="Leach J.E."/>
            <person name="White F.F."/>
            <person name="Bogdanove A.J."/>
        </authorList>
    </citation>
    <scope>NUCLEOTIDE SEQUENCE [LARGE SCALE GENOMIC DNA]</scope>
    <source>
        <strain evidence="2 3">PXO99A</strain>
    </source>
</reference>
<dbReference type="GO" id="GO:0006313">
    <property type="term" value="P:DNA transposition"/>
    <property type="evidence" value="ECO:0007669"/>
    <property type="project" value="InterPro"/>
</dbReference>
<dbReference type="PATRIC" id="fig|291331.8.peg.3723"/>
<dbReference type="EMBL" id="CP000967">
    <property type="protein sequence ID" value="ACD60211.1"/>
    <property type="molecule type" value="Genomic_DNA"/>
</dbReference>
<evidence type="ECO:0000259" key="1">
    <source>
        <dbReference type="Pfam" id="PF01609"/>
    </source>
</evidence>
<organism evidence="2 3">
    <name type="scientific">Xanthomonas oryzae pv. oryzae (strain PXO99A)</name>
    <dbReference type="NCBI Taxonomy" id="360094"/>
    <lineage>
        <taxon>Bacteria</taxon>
        <taxon>Pseudomonadati</taxon>
        <taxon>Pseudomonadota</taxon>
        <taxon>Gammaproteobacteria</taxon>
        <taxon>Lysobacterales</taxon>
        <taxon>Lysobacteraceae</taxon>
        <taxon>Xanthomonas</taxon>
    </lineage>
</organism>
<proteinExistence type="predicted"/>
<dbReference type="PANTHER" id="PTHR33803:SF3">
    <property type="entry name" value="BLL1974 PROTEIN"/>
    <property type="match status" value="1"/>
</dbReference>
<dbReference type="eggNOG" id="COG3039">
    <property type="taxonomic scope" value="Bacteria"/>
</dbReference>
<gene>
    <name evidence="2" type="ordered locus">PXO_01849</name>
</gene>
<feature type="domain" description="Transposase IS4-like" evidence="1">
    <location>
        <begin position="101"/>
        <end position="234"/>
    </location>
</feature>
<name>A0A0K0GMV1_XANOP</name>
<evidence type="ECO:0000313" key="3">
    <source>
        <dbReference type="Proteomes" id="UP000001740"/>
    </source>
</evidence>
<dbReference type="Pfam" id="PF01609">
    <property type="entry name" value="DDE_Tnp_1"/>
    <property type="match status" value="1"/>
</dbReference>
<dbReference type="AlphaFoldDB" id="A0A0K0GMV1"/>
<accession>A0A0K0GMV1</accession>
<dbReference type="KEGG" id="xop:PXO_01849"/>
<dbReference type="GO" id="GO:0003677">
    <property type="term" value="F:DNA binding"/>
    <property type="evidence" value="ECO:0007669"/>
    <property type="project" value="InterPro"/>
</dbReference>
<sequence length="241" mass="27098">MQGFICVFGVLELPVFVTPRPGFWQFSPMRTRRPAAEQLPADELCRSRLENQIDLRHPLVQLEPSVRERIGVWLERAQRLLAQRPKDKQKLYALHAPEVECMSKGKASSPYECGVKVGIAVSARKGLIVGARSFPGHPYDGDTLAEQLEQARGLLQDVNVIPKVAIVDLGYRGRDVEGVQILHRGKAKTLTRRQWRWIKRRQAVEPVIGHLKQDCRLNRCHLKGAQGDALHVLGCADVPPS</sequence>
<dbReference type="GO" id="GO:0004803">
    <property type="term" value="F:transposase activity"/>
    <property type="evidence" value="ECO:0007669"/>
    <property type="project" value="InterPro"/>
</dbReference>
<dbReference type="InterPro" id="IPR002559">
    <property type="entry name" value="Transposase_11"/>
</dbReference>
<protein>
    <submittedName>
        <fullName evidence="2">Transposase</fullName>
    </submittedName>
</protein>
<dbReference type="PANTHER" id="PTHR33803">
    <property type="entry name" value="IS1478 TRANSPOSASE"/>
    <property type="match status" value="1"/>
</dbReference>
<dbReference type="HOGENOM" id="CLU_1151433_0_0_6"/>